<name>A0A9P0KUL2_ACAOB</name>
<evidence type="ECO:0000256" key="1">
    <source>
        <dbReference type="SAM" id="MobiDB-lite"/>
    </source>
</evidence>
<sequence>MTVYSPSGYLEKPLHSTGNKTQSDGMKYYSYKTKY</sequence>
<keyword evidence="3" id="KW-1185">Reference proteome</keyword>
<feature type="region of interest" description="Disordered" evidence="1">
    <location>
        <begin position="1"/>
        <end position="24"/>
    </location>
</feature>
<protein>
    <submittedName>
        <fullName evidence="2">Uncharacterized protein</fullName>
    </submittedName>
</protein>
<reference evidence="2" key="1">
    <citation type="submission" date="2022-03" db="EMBL/GenBank/DDBJ databases">
        <authorList>
            <person name="Sayadi A."/>
        </authorList>
    </citation>
    <scope>NUCLEOTIDE SEQUENCE</scope>
</reference>
<dbReference type="AlphaFoldDB" id="A0A9P0KUL2"/>
<dbReference type="EMBL" id="CAKOFQ010006929">
    <property type="protein sequence ID" value="CAH1982934.1"/>
    <property type="molecule type" value="Genomic_DNA"/>
</dbReference>
<proteinExistence type="predicted"/>
<evidence type="ECO:0000313" key="3">
    <source>
        <dbReference type="Proteomes" id="UP001152888"/>
    </source>
</evidence>
<evidence type="ECO:0000313" key="2">
    <source>
        <dbReference type="EMBL" id="CAH1982934.1"/>
    </source>
</evidence>
<comment type="caution">
    <text evidence="2">The sequence shown here is derived from an EMBL/GenBank/DDBJ whole genome shotgun (WGS) entry which is preliminary data.</text>
</comment>
<organism evidence="2 3">
    <name type="scientific">Acanthoscelides obtectus</name>
    <name type="common">Bean weevil</name>
    <name type="synonym">Bruchus obtectus</name>
    <dbReference type="NCBI Taxonomy" id="200917"/>
    <lineage>
        <taxon>Eukaryota</taxon>
        <taxon>Metazoa</taxon>
        <taxon>Ecdysozoa</taxon>
        <taxon>Arthropoda</taxon>
        <taxon>Hexapoda</taxon>
        <taxon>Insecta</taxon>
        <taxon>Pterygota</taxon>
        <taxon>Neoptera</taxon>
        <taxon>Endopterygota</taxon>
        <taxon>Coleoptera</taxon>
        <taxon>Polyphaga</taxon>
        <taxon>Cucujiformia</taxon>
        <taxon>Chrysomeloidea</taxon>
        <taxon>Chrysomelidae</taxon>
        <taxon>Bruchinae</taxon>
        <taxon>Bruchini</taxon>
        <taxon>Acanthoscelides</taxon>
    </lineage>
</organism>
<gene>
    <name evidence="2" type="ORF">ACAOBT_LOCUS15286</name>
</gene>
<dbReference type="Proteomes" id="UP001152888">
    <property type="component" value="Unassembled WGS sequence"/>
</dbReference>
<accession>A0A9P0KUL2</accession>